<keyword evidence="2" id="KW-1185">Reference proteome</keyword>
<reference evidence="1 2" key="1">
    <citation type="submission" date="2011-10" db="EMBL/GenBank/DDBJ databases">
        <authorList>
            <person name="Genoscope - CEA"/>
        </authorList>
    </citation>
    <scope>NUCLEOTIDE SEQUENCE [LARGE SCALE GENOMIC DNA]</scope>
    <source>
        <strain evidence="1 2">RCC 1105</strain>
    </source>
</reference>
<dbReference type="AlphaFoldDB" id="K8F487"/>
<dbReference type="InterPro" id="IPR015946">
    <property type="entry name" value="KH_dom-like_a/b"/>
</dbReference>
<name>K8F487_9CHLO</name>
<dbReference type="Pfam" id="PF02033">
    <property type="entry name" value="RBFA"/>
    <property type="match status" value="1"/>
</dbReference>
<dbReference type="GO" id="GO:0043024">
    <property type="term" value="F:ribosomal small subunit binding"/>
    <property type="evidence" value="ECO:0007669"/>
    <property type="project" value="TreeGrafter"/>
</dbReference>
<dbReference type="InterPro" id="IPR000238">
    <property type="entry name" value="RbfA"/>
</dbReference>
<evidence type="ECO:0000313" key="2">
    <source>
        <dbReference type="Proteomes" id="UP000198341"/>
    </source>
</evidence>
<organism evidence="1 2">
    <name type="scientific">Bathycoccus prasinos</name>
    <dbReference type="NCBI Taxonomy" id="41875"/>
    <lineage>
        <taxon>Eukaryota</taxon>
        <taxon>Viridiplantae</taxon>
        <taxon>Chlorophyta</taxon>
        <taxon>Mamiellophyceae</taxon>
        <taxon>Mamiellales</taxon>
        <taxon>Bathycoccaceae</taxon>
        <taxon>Bathycoccus</taxon>
    </lineage>
</organism>
<dbReference type="InterPro" id="IPR020053">
    <property type="entry name" value="Ribosome-bd_factorA_CS"/>
</dbReference>
<gene>
    <name evidence="1" type="ORF">Bathy04g03210</name>
</gene>
<dbReference type="InterPro" id="IPR023799">
    <property type="entry name" value="RbfA_dom_sf"/>
</dbReference>
<dbReference type="GeneID" id="19016347"/>
<dbReference type="RefSeq" id="XP_007513818.1">
    <property type="nucleotide sequence ID" value="XM_007513756.1"/>
</dbReference>
<dbReference type="PROSITE" id="PS01319">
    <property type="entry name" value="RBFA"/>
    <property type="match status" value="1"/>
</dbReference>
<dbReference type="NCBIfam" id="TIGR00082">
    <property type="entry name" value="rbfA"/>
    <property type="match status" value="1"/>
</dbReference>
<dbReference type="PANTHER" id="PTHR33515:SF1">
    <property type="entry name" value="RIBOSOME-BINDING FACTOR A, CHLOROPLASTIC-RELATED"/>
    <property type="match status" value="1"/>
</dbReference>
<dbReference type="PANTHER" id="PTHR33515">
    <property type="entry name" value="RIBOSOME-BINDING FACTOR A, CHLOROPLASTIC-RELATED"/>
    <property type="match status" value="1"/>
</dbReference>
<evidence type="ECO:0000313" key="1">
    <source>
        <dbReference type="EMBL" id="CCO16343.1"/>
    </source>
</evidence>
<dbReference type="HAMAP" id="MF_00003">
    <property type="entry name" value="RbfA"/>
    <property type="match status" value="1"/>
</dbReference>
<protein>
    <submittedName>
        <fullName evidence="1">Ribosome-binding factor A</fullName>
    </submittedName>
</protein>
<proteinExistence type="inferred from homology"/>
<dbReference type="Proteomes" id="UP000198341">
    <property type="component" value="Chromosome 4"/>
</dbReference>
<dbReference type="GO" id="GO:0006364">
    <property type="term" value="P:rRNA processing"/>
    <property type="evidence" value="ECO:0007669"/>
    <property type="project" value="InterPro"/>
</dbReference>
<dbReference type="STRING" id="41875.K8F487"/>
<dbReference type="eggNOG" id="ENOG502QUZU">
    <property type="taxonomic scope" value="Eukaryota"/>
</dbReference>
<dbReference type="KEGG" id="bpg:Bathy04g03210"/>
<sequence>MRMLSSRTRVSGNGAHFLAIERTKSSSVRNKNNKTRKLLVVKEIVCADPRRVARVQQQMRREIGNMFQNDAKIKGMLNPDVKFGVDVNSTTLATVADCEVSNDLQVVKVYVSVLGDERGKKNAMKGLQKLEGYVRGKIGSKISLRLTPEVRFVLDESFERGQKVNSILDVLREERERGSSSSSNATKEEMMAIEDTIAERGDDEEEWLEDDEDEVFEEDEQEVVIKPLRRKKN</sequence>
<dbReference type="OrthoDB" id="2015319at2759"/>
<dbReference type="EMBL" id="FO082275">
    <property type="protein sequence ID" value="CCO16343.1"/>
    <property type="molecule type" value="Genomic_DNA"/>
</dbReference>
<accession>K8F487</accession>
<dbReference type="SUPFAM" id="SSF89919">
    <property type="entry name" value="Ribosome-binding factor A, RbfA"/>
    <property type="match status" value="1"/>
</dbReference>
<dbReference type="Gene3D" id="3.30.300.20">
    <property type="match status" value="1"/>
</dbReference>